<dbReference type="SUPFAM" id="SSF109854">
    <property type="entry name" value="DinB/YfiT-like putative metalloenzymes"/>
    <property type="match status" value="1"/>
</dbReference>
<accession>A0A327Z902</accession>
<dbReference type="Gene3D" id="1.20.120.450">
    <property type="entry name" value="dinb family like domain"/>
    <property type="match status" value="1"/>
</dbReference>
<dbReference type="RefSeq" id="WP_111650592.1">
    <property type="nucleotide sequence ID" value="NZ_JACHWI010000006.1"/>
</dbReference>
<comment type="caution">
    <text evidence="2">The sequence shown here is derived from an EMBL/GenBank/DDBJ whole genome shotgun (WGS) entry which is preliminary data.</text>
</comment>
<evidence type="ECO:0000259" key="1">
    <source>
        <dbReference type="Pfam" id="PF11716"/>
    </source>
</evidence>
<dbReference type="GO" id="GO:0046872">
    <property type="term" value="F:metal ion binding"/>
    <property type="evidence" value="ECO:0007669"/>
    <property type="project" value="InterPro"/>
</dbReference>
<dbReference type="NCBIfam" id="TIGR03083">
    <property type="entry name" value="maleylpyruvate isomerase family mycothiol-dependent enzyme"/>
    <property type="match status" value="1"/>
</dbReference>
<dbReference type="InterPro" id="IPR017517">
    <property type="entry name" value="Maleyloyr_isom"/>
</dbReference>
<dbReference type="Proteomes" id="UP000249341">
    <property type="component" value="Unassembled WGS sequence"/>
</dbReference>
<evidence type="ECO:0000313" key="2">
    <source>
        <dbReference type="EMBL" id="RAK35560.1"/>
    </source>
</evidence>
<dbReference type="Pfam" id="PF11716">
    <property type="entry name" value="MDMPI_N"/>
    <property type="match status" value="1"/>
</dbReference>
<dbReference type="EMBL" id="QLMJ01000009">
    <property type="protein sequence ID" value="RAK35560.1"/>
    <property type="molecule type" value="Genomic_DNA"/>
</dbReference>
<organism evidence="2 3">
    <name type="scientific">Actinoplanes lutulentus</name>
    <dbReference type="NCBI Taxonomy" id="1287878"/>
    <lineage>
        <taxon>Bacteria</taxon>
        <taxon>Bacillati</taxon>
        <taxon>Actinomycetota</taxon>
        <taxon>Actinomycetes</taxon>
        <taxon>Micromonosporales</taxon>
        <taxon>Micromonosporaceae</taxon>
        <taxon>Actinoplanes</taxon>
    </lineage>
</organism>
<sequence length="261" mass="27546">MSTLAGRTIAALRSEHDTLASLVPALSADQLTGPSGASAWTVADVLSHLGSGAEITLAGFRAAVGEAEAPGPDFNQGVWDRWNALAPQDQATGEVASDKELVTALEAVPEERHEELRVRTFLPDPVPFALFAALRLSEVSQHSWDVRAGLDPSAALADDSTELLAEHLSGGLGFLLGFIGKPKAVTEPAVIEISGTPYSIVVDDSVRLTTETLTATATFNGPLESALRLLYGRLNPEYTPDDLTVTGNVTLDELRATFPGF</sequence>
<reference evidence="2 3" key="1">
    <citation type="submission" date="2018-06" db="EMBL/GenBank/DDBJ databases">
        <title>Genomic Encyclopedia of Type Strains, Phase III (KMG-III): the genomes of soil and plant-associated and newly described type strains.</title>
        <authorList>
            <person name="Whitman W."/>
        </authorList>
    </citation>
    <scope>NUCLEOTIDE SEQUENCE [LARGE SCALE GENOMIC DNA]</scope>
    <source>
        <strain evidence="2 3">CGMCC 4.7090</strain>
    </source>
</reference>
<dbReference type="InterPro" id="IPR034660">
    <property type="entry name" value="DinB/YfiT-like"/>
</dbReference>
<protein>
    <submittedName>
        <fullName evidence="2">Uncharacterized protein (TIGR03083 family)</fullName>
    </submittedName>
</protein>
<keyword evidence="3" id="KW-1185">Reference proteome</keyword>
<feature type="domain" description="Mycothiol-dependent maleylpyruvate isomerase metal-binding" evidence="1">
    <location>
        <begin position="12"/>
        <end position="147"/>
    </location>
</feature>
<dbReference type="AlphaFoldDB" id="A0A327Z902"/>
<dbReference type="InterPro" id="IPR024344">
    <property type="entry name" value="MDMPI_metal-binding"/>
</dbReference>
<dbReference type="OrthoDB" id="3213691at2"/>
<gene>
    <name evidence="2" type="ORF">B0I29_10933</name>
</gene>
<evidence type="ECO:0000313" key="3">
    <source>
        <dbReference type="Proteomes" id="UP000249341"/>
    </source>
</evidence>
<proteinExistence type="predicted"/>
<name>A0A327Z902_9ACTN</name>